<reference evidence="2 3" key="1">
    <citation type="submission" date="2019-05" db="EMBL/GenBank/DDBJ databases">
        <title>Another draft genome of Portunus trituberculatus and its Hox gene families provides insights of decapod evolution.</title>
        <authorList>
            <person name="Jeong J.-H."/>
            <person name="Song I."/>
            <person name="Kim S."/>
            <person name="Choi T."/>
            <person name="Kim D."/>
            <person name="Ryu S."/>
            <person name="Kim W."/>
        </authorList>
    </citation>
    <scope>NUCLEOTIDE SEQUENCE [LARGE SCALE GENOMIC DNA]</scope>
    <source>
        <tissue evidence="2">Muscle</tissue>
    </source>
</reference>
<proteinExistence type="predicted"/>
<name>A0A5B7FJM1_PORTR</name>
<feature type="region of interest" description="Disordered" evidence="1">
    <location>
        <begin position="1"/>
        <end position="39"/>
    </location>
</feature>
<evidence type="ECO:0000256" key="1">
    <source>
        <dbReference type="SAM" id="MobiDB-lite"/>
    </source>
</evidence>
<evidence type="ECO:0000313" key="3">
    <source>
        <dbReference type="Proteomes" id="UP000324222"/>
    </source>
</evidence>
<gene>
    <name evidence="2" type="ORF">E2C01_041279</name>
</gene>
<accession>A0A5B7FJM1</accession>
<evidence type="ECO:0000313" key="2">
    <source>
        <dbReference type="EMBL" id="MPC47531.1"/>
    </source>
</evidence>
<dbReference type="EMBL" id="VSRR010007788">
    <property type="protein sequence ID" value="MPC47531.1"/>
    <property type="molecule type" value="Genomic_DNA"/>
</dbReference>
<feature type="compositionally biased region" description="Basic and acidic residues" evidence="1">
    <location>
        <begin position="19"/>
        <end position="39"/>
    </location>
</feature>
<dbReference type="Proteomes" id="UP000324222">
    <property type="component" value="Unassembled WGS sequence"/>
</dbReference>
<organism evidence="2 3">
    <name type="scientific">Portunus trituberculatus</name>
    <name type="common">Swimming crab</name>
    <name type="synonym">Neptunus trituberculatus</name>
    <dbReference type="NCBI Taxonomy" id="210409"/>
    <lineage>
        <taxon>Eukaryota</taxon>
        <taxon>Metazoa</taxon>
        <taxon>Ecdysozoa</taxon>
        <taxon>Arthropoda</taxon>
        <taxon>Crustacea</taxon>
        <taxon>Multicrustacea</taxon>
        <taxon>Malacostraca</taxon>
        <taxon>Eumalacostraca</taxon>
        <taxon>Eucarida</taxon>
        <taxon>Decapoda</taxon>
        <taxon>Pleocyemata</taxon>
        <taxon>Brachyura</taxon>
        <taxon>Eubrachyura</taxon>
        <taxon>Portunoidea</taxon>
        <taxon>Portunidae</taxon>
        <taxon>Portuninae</taxon>
        <taxon>Portunus</taxon>
    </lineage>
</organism>
<keyword evidence="3" id="KW-1185">Reference proteome</keyword>
<comment type="caution">
    <text evidence="2">The sequence shown here is derived from an EMBL/GenBank/DDBJ whole genome shotgun (WGS) entry which is preliminary data.</text>
</comment>
<sequence>MDLTQPGPGHDQGNDYSDSESRQNSRSDVEEAAVEHAGK</sequence>
<dbReference type="AlphaFoldDB" id="A0A5B7FJM1"/>
<protein>
    <submittedName>
        <fullName evidence="2">Uncharacterized protein</fullName>
    </submittedName>
</protein>